<sequence>MEEKKNNEPKMNHQAEKEETTKVEKKQNLKQKQGQNQEQSKAKEPSKEELKQPQSPEKPQENLQEKSHEKCEKKYENENENSCKNQVTIQRPIQDLETRIFQDFFNFGFNDFTPKINFSEDDQHYYLQADLPGMTKDQVKMEISEDGVLTLSGKREYAYKNGNKDGNEKEENESKNESKKENKMEVETDTKTEMNQAHEEEKKEKYTMMECSYGQFERSLTLPEDIDLDHISAKMENGTLEVVFDKKERIEHIHTIQIQ</sequence>
<dbReference type="AlphaFoldDB" id="A0A1Y2D700"/>
<comment type="caution">
    <text evidence="6">The sequence shown here is derived from an EMBL/GenBank/DDBJ whole genome shotgun (WGS) entry which is preliminary data.</text>
</comment>
<feature type="region of interest" description="Disordered" evidence="4">
    <location>
        <begin position="1"/>
        <end position="87"/>
    </location>
</feature>
<dbReference type="PANTHER" id="PTHR11527">
    <property type="entry name" value="HEAT-SHOCK PROTEIN 20 FAMILY MEMBER"/>
    <property type="match status" value="1"/>
</dbReference>
<evidence type="ECO:0000256" key="1">
    <source>
        <dbReference type="ARBA" id="ARBA00023016"/>
    </source>
</evidence>
<evidence type="ECO:0000313" key="6">
    <source>
        <dbReference type="EMBL" id="ORY55052.1"/>
    </source>
</evidence>
<dbReference type="CDD" id="cd06464">
    <property type="entry name" value="ACD_sHsps-like"/>
    <property type="match status" value="1"/>
</dbReference>
<gene>
    <name evidence="6" type="ORF">LY90DRAFT_702127</name>
</gene>
<evidence type="ECO:0000256" key="4">
    <source>
        <dbReference type="SAM" id="MobiDB-lite"/>
    </source>
</evidence>
<dbReference type="Proteomes" id="UP000193920">
    <property type="component" value="Unassembled WGS sequence"/>
</dbReference>
<accession>A0A1Y2D700</accession>
<evidence type="ECO:0000313" key="7">
    <source>
        <dbReference type="Proteomes" id="UP000193920"/>
    </source>
</evidence>
<dbReference type="Pfam" id="PF00011">
    <property type="entry name" value="HSP20"/>
    <property type="match status" value="1"/>
</dbReference>
<name>A0A1Y2D700_9FUNG</name>
<evidence type="ECO:0000256" key="2">
    <source>
        <dbReference type="PROSITE-ProRule" id="PRU00285"/>
    </source>
</evidence>
<dbReference type="PROSITE" id="PS01031">
    <property type="entry name" value="SHSP"/>
    <property type="match status" value="1"/>
</dbReference>
<dbReference type="InterPro" id="IPR008978">
    <property type="entry name" value="HSP20-like_chaperone"/>
</dbReference>
<keyword evidence="1" id="KW-0346">Stress response</keyword>
<keyword evidence="7" id="KW-1185">Reference proteome</keyword>
<feature type="region of interest" description="Disordered" evidence="4">
    <location>
        <begin position="158"/>
        <end position="203"/>
    </location>
</feature>
<feature type="compositionally biased region" description="Basic and acidic residues" evidence="4">
    <location>
        <begin position="58"/>
        <end position="77"/>
    </location>
</feature>
<evidence type="ECO:0000259" key="5">
    <source>
        <dbReference type="PROSITE" id="PS01031"/>
    </source>
</evidence>
<dbReference type="InterPro" id="IPR031107">
    <property type="entry name" value="Small_HSP"/>
</dbReference>
<dbReference type="OrthoDB" id="5511210at2759"/>
<feature type="compositionally biased region" description="Basic and acidic residues" evidence="4">
    <location>
        <begin position="1"/>
        <end position="27"/>
    </location>
</feature>
<dbReference type="Gene3D" id="2.60.40.790">
    <property type="match status" value="1"/>
</dbReference>
<feature type="compositionally biased region" description="Low complexity" evidence="4">
    <location>
        <begin position="30"/>
        <end position="39"/>
    </location>
</feature>
<dbReference type="EMBL" id="MCOG01000080">
    <property type="protein sequence ID" value="ORY55052.1"/>
    <property type="molecule type" value="Genomic_DNA"/>
</dbReference>
<reference evidence="6 7" key="1">
    <citation type="submission" date="2016-08" db="EMBL/GenBank/DDBJ databases">
        <title>A Parts List for Fungal Cellulosomes Revealed by Comparative Genomics.</title>
        <authorList>
            <consortium name="DOE Joint Genome Institute"/>
            <person name="Haitjema C.H."/>
            <person name="Gilmore S.P."/>
            <person name="Henske J.K."/>
            <person name="Solomon K.V."/>
            <person name="De Groot R."/>
            <person name="Kuo A."/>
            <person name="Mondo S.J."/>
            <person name="Salamov A.A."/>
            <person name="Labutti K."/>
            <person name="Zhao Z."/>
            <person name="Chiniquy J."/>
            <person name="Barry K."/>
            <person name="Brewer H.M."/>
            <person name="Purvine S.O."/>
            <person name="Wright A.T."/>
            <person name="Boxma B."/>
            <person name="Van Alen T."/>
            <person name="Hackstein J.H."/>
            <person name="Baker S.E."/>
            <person name="Grigoriev I.V."/>
            <person name="O'Malley M.A."/>
        </authorList>
    </citation>
    <scope>NUCLEOTIDE SEQUENCE [LARGE SCALE GENOMIC DNA]</scope>
    <source>
        <strain evidence="6 7">G1</strain>
    </source>
</reference>
<feature type="compositionally biased region" description="Basic and acidic residues" evidence="4">
    <location>
        <begin position="40"/>
        <end position="51"/>
    </location>
</feature>
<feature type="domain" description="SHSP" evidence="5">
    <location>
        <begin position="107"/>
        <end position="259"/>
    </location>
</feature>
<organism evidence="6 7">
    <name type="scientific">Neocallimastix californiae</name>
    <dbReference type="NCBI Taxonomy" id="1754190"/>
    <lineage>
        <taxon>Eukaryota</taxon>
        <taxon>Fungi</taxon>
        <taxon>Fungi incertae sedis</taxon>
        <taxon>Chytridiomycota</taxon>
        <taxon>Chytridiomycota incertae sedis</taxon>
        <taxon>Neocallimastigomycetes</taxon>
        <taxon>Neocallimastigales</taxon>
        <taxon>Neocallimastigaceae</taxon>
        <taxon>Neocallimastix</taxon>
    </lineage>
</organism>
<dbReference type="SUPFAM" id="SSF49764">
    <property type="entry name" value="HSP20-like chaperones"/>
    <property type="match status" value="1"/>
</dbReference>
<comment type="similarity">
    <text evidence="2 3">Belongs to the small heat shock protein (HSP20) family.</text>
</comment>
<evidence type="ECO:0000256" key="3">
    <source>
        <dbReference type="RuleBase" id="RU003616"/>
    </source>
</evidence>
<dbReference type="InterPro" id="IPR002068">
    <property type="entry name" value="A-crystallin/Hsp20_dom"/>
</dbReference>
<proteinExistence type="inferred from homology"/>
<protein>
    <submittedName>
        <fullName evidence="6">HSP20-like chaperone</fullName>
    </submittedName>
</protein>